<evidence type="ECO:0000259" key="2">
    <source>
        <dbReference type="Pfam" id="PF20277"/>
    </source>
</evidence>
<sequence length="373" mass="42748">MEFKDFFTLMKPVLGKERANSKLVRNLVAMITKTDSDVDPSQNQSDDTLKSYSNGRRPLSPEYARGIIAEVEFQNFVDSVNSNDEVVIERLSDSFKQYDSTVTPDVVGTVAGEIFLDILYKAAGENVNKQKSIVPSKYYLRHRYGNQLLVENKGSCSYKGCGKPLVLSNNESTQAYFDVVMINNDDGEQIDNLIALCPECAGKYLLSHSEEDQEELHDLKATMHELLLTRKSLTDIKIEESVSEILEIICETDPKEITNLSYEPKSVRDKIYKKNYLLFRSNIANVTQYYPFIETQFKSFSREKKMNYERLSMQIRSAYLTAAEKTSLQDEIYTSLVEWLMDVTRKPRVSCEIVISFFVQKCEVFDAPTKQTI</sequence>
<dbReference type="AlphaFoldDB" id="A0AB39HQ88"/>
<dbReference type="EMBL" id="CP162599">
    <property type="protein sequence ID" value="XDK32381.1"/>
    <property type="molecule type" value="Genomic_DNA"/>
</dbReference>
<evidence type="ECO:0000313" key="3">
    <source>
        <dbReference type="EMBL" id="XDK32381.1"/>
    </source>
</evidence>
<protein>
    <submittedName>
        <fullName evidence="3">ABC-three component system protein</fullName>
    </submittedName>
</protein>
<feature type="domain" description="ABC-three component systems C-terminal" evidence="2">
    <location>
        <begin position="230"/>
        <end position="365"/>
    </location>
</feature>
<dbReference type="Pfam" id="PF20277">
    <property type="entry name" value="CTD11"/>
    <property type="match status" value="1"/>
</dbReference>
<accession>A0AB39HQ88</accession>
<reference evidence="3" key="1">
    <citation type="submission" date="2024-07" db="EMBL/GenBank/DDBJ databases">
        <title>Halotolerant mesophilic bacterium Ornithinibacillus sp. 4-3, sp. nov., isolated from soil.</title>
        <authorList>
            <person name="Sidarenka A.V."/>
            <person name="Guliayeva D.E."/>
            <person name="Leanovich S.I."/>
            <person name="Hileuskaya K.S."/>
            <person name="Akhremchuk A.E."/>
            <person name="Sikolenko M.A."/>
            <person name="Valentovich L.N."/>
        </authorList>
    </citation>
    <scope>NUCLEOTIDE SEQUENCE</scope>
    <source>
        <strain evidence="3">4-3</strain>
    </source>
</reference>
<proteinExistence type="predicted"/>
<name>A0AB39HQ88_9BACI</name>
<evidence type="ECO:0000256" key="1">
    <source>
        <dbReference type="SAM" id="MobiDB-lite"/>
    </source>
</evidence>
<dbReference type="RefSeq" id="WP_368653070.1">
    <property type="nucleotide sequence ID" value="NZ_CP162599.1"/>
</dbReference>
<organism evidence="3">
    <name type="scientific">Ornithinibacillus sp. 4-3</name>
    <dbReference type="NCBI Taxonomy" id="3231488"/>
    <lineage>
        <taxon>Bacteria</taxon>
        <taxon>Bacillati</taxon>
        <taxon>Bacillota</taxon>
        <taxon>Bacilli</taxon>
        <taxon>Bacillales</taxon>
        <taxon>Bacillaceae</taxon>
        <taxon>Ornithinibacillus</taxon>
    </lineage>
</organism>
<feature type="compositionally biased region" description="Polar residues" evidence="1">
    <location>
        <begin position="39"/>
        <end position="54"/>
    </location>
</feature>
<feature type="region of interest" description="Disordered" evidence="1">
    <location>
        <begin position="35"/>
        <end position="57"/>
    </location>
</feature>
<dbReference type="InterPro" id="IPR046921">
    <property type="entry name" value="ABC-3C_CTD11"/>
</dbReference>
<gene>
    <name evidence="3" type="ORF">AB4Y30_15435</name>
</gene>